<dbReference type="PANTHER" id="PTHR13878">
    <property type="entry name" value="GULONOLACTONE OXIDASE"/>
    <property type="match status" value="1"/>
</dbReference>
<sequence>MLLHGWGRYPRSECDIAFPASESECAQSLGRRPLIPRGMGRSYGDSSLGDAVISTRYLDHFRSFDPATGLLRCAAGVTLADVLRTFVPKGWFPAVTPGTSFVSIGGAIASDVHGKNHHRDGTFTDHLLEMEVLLGDGRRVKASRTENEDLFHATCGGMGLTGIILEATLRLRPLPSGSMVQTALKLPHLDAALEAFETHAQSSYSVAWIDCTAHGPKLGRSVLFLGEHDTQGPLDYRERTRLAVPIEAPSFATGSTALRCFNALYYARARAKASTRRVSLADYFYPLDAIQDWNRLYGRAGLLQHQFVLPVQSAARGLRTILERVAASGCGSFLAVLKKFGAANDHFLSFPMAGYTLALDFKAGPRELALLDALDEVVIDHGGRIYLAKDARMTQQVFRASYPRWHEFEAVRARWNAHGRFASRQSRRLGLQ</sequence>
<keyword evidence="3" id="KW-0560">Oxidoreductase</keyword>
<dbReference type="PROSITE" id="PS51387">
    <property type="entry name" value="FAD_PCMH"/>
    <property type="match status" value="1"/>
</dbReference>
<accession>A0A127JX18</accession>
<evidence type="ECO:0000313" key="5">
    <source>
        <dbReference type="EMBL" id="AMO24429.1"/>
    </source>
</evidence>
<name>A0A127JX18_9BURK</name>
<dbReference type="InterPro" id="IPR036318">
    <property type="entry name" value="FAD-bd_PCMH-like_sf"/>
</dbReference>
<dbReference type="Gene3D" id="3.30.465.10">
    <property type="match status" value="1"/>
</dbReference>
<dbReference type="AlphaFoldDB" id="A0A127JX18"/>
<organism evidence="5 6">
    <name type="scientific">Ramlibacter tataouinensis</name>
    <dbReference type="NCBI Taxonomy" id="94132"/>
    <lineage>
        <taxon>Bacteria</taxon>
        <taxon>Pseudomonadati</taxon>
        <taxon>Pseudomonadota</taxon>
        <taxon>Betaproteobacteria</taxon>
        <taxon>Burkholderiales</taxon>
        <taxon>Comamonadaceae</taxon>
        <taxon>Ramlibacter</taxon>
    </lineage>
</organism>
<proteinExistence type="inferred from homology"/>
<dbReference type="SUPFAM" id="SSF56176">
    <property type="entry name" value="FAD-binding/transporter-associated domain-like"/>
    <property type="match status" value="1"/>
</dbReference>
<gene>
    <name evidence="5" type="ORF">UC35_18285</name>
</gene>
<dbReference type="Proteomes" id="UP000070433">
    <property type="component" value="Chromosome"/>
</dbReference>
<feature type="domain" description="FAD-binding PCMH-type" evidence="4">
    <location>
        <begin position="9"/>
        <end position="174"/>
    </location>
</feature>
<evidence type="ECO:0000259" key="4">
    <source>
        <dbReference type="PROSITE" id="PS51387"/>
    </source>
</evidence>
<reference evidence="5 6" key="1">
    <citation type="journal article" date="2014" name="Int. J. Syst. Evol. Microbiol.">
        <title>Ramlibacter solisilvae sp. nov., isolated from forest soil, and emended description of the genus Ramlibacter.</title>
        <authorList>
            <person name="Lee H.J."/>
            <person name="Lee S.H."/>
            <person name="Lee S.S."/>
            <person name="Lee J.S."/>
            <person name="Kim Y."/>
            <person name="Kim S.C."/>
            <person name="Jeon C.O."/>
        </authorList>
    </citation>
    <scope>NUCLEOTIDE SEQUENCE [LARGE SCALE GENOMIC DNA]</scope>
    <source>
        <strain evidence="5 6">5-10</strain>
    </source>
</reference>
<evidence type="ECO:0000256" key="1">
    <source>
        <dbReference type="ARBA" id="ARBA00005466"/>
    </source>
</evidence>
<evidence type="ECO:0000256" key="3">
    <source>
        <dbReference type="ARBA" id="ARBA00023002"/>
    </source>
</evidence>
<evidence type="ECO:0000313" key="6">
    <source>
        <dbReference type="Proteomes" id="UP000070433"/>
    </source>
</evidence>
<dbReference type="PATRIC" id="fig|94132.3.peg.3737"/>
<dbReference type="PANTHER" id="PTHR13878:SF53">
    <property type="entry name" value="CYTOKININ DEHYDROGENASE 6"/>
    <property type="match status" value="1"/>
</dbReference>
<dbReference type="GO" id="GO:0016491">
    <property type="term" value="F:oxidoreductase activity"/>
    <property type="evidence" value="ECO:0007669"/>
    <property type="project" value="UniProtKB-KW"/>
</dbReference>
<dbReference type="Pfam" id="PF01565">
    <property type="entry name" value="FAD_binding_4"/>
    <property type="match status" value="1"/>
</dbReference>
<keyword evidence="2" id="KW-0285">Flavoprotein</keyword>
<dbReference type="InterPro" id="IPR006094">
    <property type="entry name" value="Oxid_FAD_bind_N"/>
</dbReference>
<dbReference type="InterPro" id="IPR016169">
    <property type="entry name" value="FAD-bd_PCMH_sub2"/>
</dbReference>
<dbReference type="InterPro" id="IPR016166">
    <property type="entry name" value="FAD-bd_PCMH"/>
</dbReference>
<dbReference type="OrthoDB" id="143770at2"/>
<evidence type="ECO:0000256" key="2">
    <source>
        <dbReference type="ARBA" id="ARBA00022827"/>
    </source>
</evidence>
<dbReference type="InterPro" id="IPR050432">
    <property type="entry name" value="FAD-linked_Oxidoreductases_BP"/>
</dbReference>
<protein>
    <submittedName>
        <fullName evidence="5">FAD-linked oxidase</fullName>
    </submittedName>
</protein>
<dbReference type="GO" id="GO:0071949">
    <property type="term" value="F:FAD binding"/>
    <property type="evidence" value="ECO:0007669"/>
    <property type="project" value="InterPro"/>
</dbReference>
<dbReference type="EMBL" id="CP010951">
    <property type="protein sequence ID" value="AMO24429.1"/>
    <property type="molecule type" value="Genomic_DNA"/>
</dbReference>
<keyword evidence="2" id="KW-0274">FAD</keyword>
<dbReference type="RefSeq" id="WP_061502204.1">
    <property type="nucleotide sequence ID" value="NZ_CP010951.1"/>
</dbReference>
<keyword evidence="6" id="KW-1185">Reference proteome</keyword>
<comment type="similarity">
    <text evidence="1">Belongs to the oxygen-dependent FAD-linked oxidoreductase family.</text>
</comment>